<evidence type="ECO:0000313" key="4">
    <source>
        <dbReference type="Proteomes" id="UP001612741"/>
    </source>
</evidence>
<keyword evidence="2" id="KW-1133">Transmembrane helix</keyword>
<sequence>MTMTAPGRVPAEIDGALPGKTPVELLAEIDRVLTVIAPAAVPEPGQEAEVLAVAAELTESEPDDAAGGTPAFEADSDGDGDDGDENADGGIVPHLPFDAAAWAELGETERVQRQLKKTAEAHRLVELQADKTVLLVDSPKVVKHERRARQAARLHELAQDPVTLAYRDARMRRTVTLMVGIAAVIAFAVSSIGVQASVATAQQLTPGSLGWWAAYLVEAVLSLPLLAAVAVQAYSAMRGQVVDRGKGRPGRKLLWVEGLLLGLTLILNCWPALTARGFDLLTLIVHSLGPIAAVTAVWVLPALWAVLEALPVPTPSGTGGTGGGTAHAYRANAGLRYSPPPRPKADVPALIERARKLIEAGQLPAGAGIRKISQALGCGTDNARRVQRALAEAGGTR</sequence>
<dbReference type="RefSeq" id="WP_397081960.1">
    <property type="nucleotide sequence ID" value="NZ_JBITGY010000004.1"/>
</dbReference>
<feature type="transmembrane region" description="Helical" evidence="2">
    <location>
        <begin position="175"/>
        <end position="198"/>
    </location>
</feature>
<proteinExistence type="predicted"/>
<keyword evidence="4" id="KW-1185">Reference proteome</keyword>
<dbReference type="EMBL" id="JBITGY010000004">
    <property type="protein sequence ID" value="MFI6498716.1"/>
    <property type="molecule type" value="Genomic_DNA"/>
</dbReference>
<name>A0ABW7YSN9_9ACTN</name>
<feature type="transmembrane region" description="Helical" evidence="2">
    <location>
        <begin position="254"/>
        <end position="273"/>
    </location>
</feature>
<keyword evidence="2" id="KW-0812">Transmembrane</keyword>
<feature type="compositionally biased region" description="Acidic residues" evidence="1">
    <location>
        <begin position="74"/>
        <end position="87"/>
    </location>
</feature>
<organism evidence="3 4">
    <name type="scientific">Nonomuraea typhae</name>
    <dbReference type="NCBI Taxonomy" id="2603600"/>
    <lineage>
        <taxon>Bacteria</taxon>
        <taxon>Bacillati</taxon>
        <taxon>Actinomycetota</taxon>
        <taxon>Actinomycetes</taxon>
        <taxon>Streptosporangiales</taxon>
        <taxon>Streptosporangiaceae</taxon>
        <taxon>Nonomuraea</taxon>
    </lineage>
</organism>
<evidence type="ECO:0000256" key="1">
    <source>
        <dbReference type="SAM" id="MobiDB-lite"/>
    </source>
</evidence>
<reference evidence="3 4" key="1">
    <citation type="submission" date="2024-10" db="EMBL/GenBank/DDBJ databases">
        <title>The Natural Products Discovery Center: Release of the First 8490 Sequenced Strains for Exploring Actinobacteria Biosynthetic Diversity.</title>
        <authorList>
            <person name="Kalkreuter E."/>
            <person name="Kautsar S.A."/>
            <person name="Yang D."/>
            <person name="Bader C.D."/>
            <person name="Teijaro C.N."/>
            <person name="Fluegel L."/>
            <person name="Davis C.M."/>
            <person name="Simpson J.R."/>
            <person name="Lauterbach L."/>
            <person name="Steele A.D."/>
            <person name="Gui C."/>
            <person name="Meng S."/>
            <person name="Li G."/>
            <person name="Viehrig K."/>
            <person name="Ye F."/>
            <person name="Su P."/>
            <person name="Kiefer A.F."/>
            <person name="Nichols A."/>
            <person name="Cepeda A.J."/>
            <person name="Yan W."/>
            <person name="Fan B."/>
            <person name="Jiang Y."/>
            <person name="Adhikari A."/>
            <person name="Zheng C.-J."/>
            <person name="Schuster L."/>
            <person name="Cowan T.M."/>
            <person name="Smanski M.J."/>
            <person name="Chevrette M.G."/>
            <person name="De Carvalho L.P.S."/>
            <person name="Shen B."/>
        </authorList>
    </citation>
    <scope>NUCLEOTIDE SEQUENCE [LARGE SCALE GENOMIC DNA]</scope>
    <source>
        <strain evidence="3 4">NPDC050545</strain>
    </source>
</reference>
<protein>
    <recommendedName>
        <fullName evidence="5">Conjugal transfer protein TraI</fullName>
    </recommendedName>
</protein>
<evidence type="ECO:0000256" key="2">
    <source>
        <dbReference type="SAM" id="Phobius"/>
    </source>
</evidence>
<feature type="region of interest" description="Disordered" evidence="1">
    <location>
        <begin position="60"/>
        <end position="91"/>
    </location>
</feature>
<keyword evidence="2" id="KW-0472">Membrane</keyword>
<feature type="transmembrane region" description="Helical" evidence="2">
    <location>
        <begin position="285"/>
        <end position="307"/>
    </location>
</feature>
<accession>A0ABW7YSN9</accession>
<evidence type="ECO:0008006" key="5">
    <source>
        <dbReference type="Google" id="ProtNLM"/>
    </source>
</evidence>
<evidence type="ECO:0000313" key="3">
    <source>
        <dbReference type="EMBL" id="MFI6498716.1"/>
    </source>
</evidence>
<dbReference type="Proteomes" id="UP001612741">
    <property type="component" value="Unassembled WGS sequence"/>
</dbReference>
<comment type="caution">
    <text evidence="3">The sequence shown here is derived from an EMBL/GenBank/DDBJ whole genome shotgun (WGS) entry which is preliminary data.</text>
</comment>
<feature type="transmembrane region" description="Helical" evidence="2">
    <location>
        <begin position="210"/>
        <end position="234"/>
    </location>
</feature>
<gene>
    <name evidence="3" type="ORF">ACIBG2_15095</name>
</gene>